<organism evidence="2 3">
    <name type="scientific">Rhipicephalus microplus</name>
    <name type="common">Cattle tick</name>
    <name type="synonym">Boophilus microplus</name>
    <dbReference type="NCBI Taxonomy" id="6941"/>
    <lineage>
        <taxon>Eukaryota</taxon>
        <taxon>Metazoa</taxon>
        <taxon>Ecdysozoa</taxon>
        <taxon>Arthropoda</taxon>
        <taxon>Chelicerata</taxon>
        <taxon>Arachnida</taxon>
        <taxon>Acari</taxon>
        <taxon>Parasitiformes</taxon>
        <taxon>Ixodida</taxon>
        <taxon>Ixodoidea</taxon>
        <taxon>Ixodidae</taxon>
        <taxon>Rhipicephalinae</taxon>
        <taxon>Rhipicephalus</taxon>
        <taxon>Boophilus</taxon>
    </lineage>
</organism>
<sequence length="173" mass="19299">MDDKRKLVELGKEMGLSGEALLAWVSAEEKEMRDQRAKDREEARLAAQVEHEREIARMEAERLLLEERRRVTEAQRPSTSSADDSMGGVVLGNIAGVLSAARPAPKQPARRPKLAQIHHDPVCTEEEPEDATSSDRRRQDDMSAAAGKERKKPSELIVPRIQPLVFHMTGSNA</sequence>
<feature type="region of interest" description="Disordered" evidence="1">
    <location>
        <begin position="101"/>
        <end position="173"/>
    </location>
</feature>
<dbReference type="Proteomes" id="UP000821866">
    <property type="component" value="Chromosome 3"/>
</dbReference>
<dbReference type="AlphaFoldDB" id="A0A9J6E878"/>
<comment type="caution">
    <text evidence="2">The sequence shown here is derived from an EMBL/GenBank/DDBJ whole genome shotgun (WGS) entry which is preliminary data.</text>
</comment>
<reference evidence="2" key="2">
    <citation type="submission" date="2021-09" db="EMBL/GenBank/DDBJ databases">
        <authorList>
            <person name="Jia N."/>
            <person name="Wang J."/>
            <person name="Shi W."/>
            <person name="Du L."/>
            <person name="Sun Y."/>
            <person name="Zhan W."/>
            <person name="Jiang J."/>
            <person name="Wang Q."/>
            <person name="Zhang B."/>
            <person name="Ji P."/>
            <person name="Sakyi L.B."/>
            <person name="Cui X."/>
            <person name="Yuan T."/>
            <person name="Jiang B."/>
            <person name="Yang W."/>
            <person name="Lam T.T.-Y."/>
            <person name="Chang Q."/>
            <person name="Ding S."/>
            <person name="Wang X."/>
            <person name="Zhu J."/>
            <person name="Ruan X."/>
            <person name="Zhao L."/>
            <person name="Wei J."/>
            <person name="Que T."/>
            <person name="Du C."/>
            <person name="Cheng J."/>
            <person name="Dai P."/>
            <person name="Han X."/>
            <person name="Huang E."/>
            <person name="Gao Y."/>
            <person name="Liu J."/>
            <person name="Shao H."/>
            <person name="Ye R."/>
            <person name="Li L."/>
            <person name="Wei W."/>
            <person name="Wang X."/>
            <person name="Wang C."/>
            <person name="Huo Q."/>
            <person name="Li W."/>
            <person name="Guo W."/>
            <person name="Chen H."/>
            <person name="Chen S."/>
            <person name="Zhou L."/>
            <person name="Zhou L."/>
            <person name="Ni X."/>
            <person name="Tian J."/>
            <person name="Zhou Y."/>
            <person name="Sheng Y."/>
            <person name="Liu T."/>
            <person name="Pan Y."/>
            <person name="Xia L."/>
            <person name="Li J."/>
            <person name="Zhao F."/>
            <person name="Cao W."/>
        </authorList>
    </citation>
    <scope>NUCLEOTIDE SEQUENCE</scope>
    <source>
        <strain evidence="2">Rmic-2018</strain>
        <tissue evidence="2">Larvae</tissue>
    </source>
</reference>
<evidence type="ECO:0000313" key="2">
    <source>
        <dbReference type="EMBL" id="KAH8030763.1"/>
    </source>
</evidence>
<accession>A0A9J6E878</accession>
<reference evidence="2" key="1">
    <citation type="journal article" date="2020" name="Cell">
        <title>Large-Scale Comparative Analyses of Tick Genomes Elucidate Their Genetic Diversity and Vector Capacities.</title>
        <authorList>
            <consortium name="Tick Genome and Microbiome Consortium (TIGMIC)"/>
            <person name="Jia N."/>
            <person name="Wang J."/>
            <person name="Shi W."/>
            <person name="Du L."/>
            <person name="Sun Y."/>
            <person name="Zhan W."/>
            <person name="Jiang J.F."/>
            <person name="Wang Q."/>
            <person name="Zhang B."/>
            <person name="Ji P."/>
            <person name="Bell-Sakyi L."/>
            <person name="Cui X.M."/>
            <person name="Yuan T.T."/>
            <person name="Jiang B.G."/>
            <person name="Yang W.F."/>
            <person name="Lam T.T."/>
            <person name="Chang Q.C."/>
            <person name="Ding S.J."/>
            <person name="Wang X.J."/>
            <person name="Zhu J.G."/>
            <person name="Ruan X.D."/>
            <person name="Zhao L."/>
            <person name="Wei J.T."/>
            <person name="Ye R.Z."/>
            <person name="Que T.C."/>
            <person name="Du C.H."/>
            <person name="Zhou Y.H."/>
            <person name="Cheng J.X."/>
            <person name="Dai P.F."/>
            <person name="Guo W.B."/>
            <person name="Han X.H."/>
            <person name="Huang E.J."/>
            <person name="Li L.F."/>
            <person name="Wei W."/>
            <person name="Gao Y.C."/>
            <person name="Liu J.Z."/>
            <person name="Shao H.Z."/>
            <person name="Wang X."/>
            <person name="Wang C.C."/>
            <person name="Yang T.C."/>
            <person name="Huo Q.B."/>
            <person name="Li W."/>
            <person name="Chen H.Y."/>
            <person name="Chen S.E."/>
            <person name="Zhou L.G."/>
            <person name="Ni X.B."/>
            <person name="Tian J.H."/>
            <person name="Sheng Y."/>
            <person name="Liu T."/>
            <person name="Pan Y.S."/>
            <person name="Xia L.Y."/>
            <person name="Li J."/>
            <person name="Zhao F."/>
            <person name="Cao W.C."/>
        </authorList>
    </citation>
    <scope>NUCLEOTIDE SEQUENCE</scope>
    <source>
        <strain evidence="2">Rmic-2018</strain>
    </source>
</reference>
<keyword evidence="3" id="KW-1185">Reference proteome</keyword>
<dbReference type="EMBL" id="JABSTU010000005">
    <property type="protein sequence ID" value="KAH8030763.1"/>
    <property type="molecule type" value="Genomic_DNA"/>
</dbReference>
<evidence type="ECO:0000313" key="3">
    <source>
        <dbReference type="Proteomes" id="UP000821866"/>
    </source>
</evidence>
<gene>
    <name evidence="2" type="ORF">HPB51_011603</name>
</gene>
<feature type="region of interest" description="Disordered" evidence="1">
    <location>
        <begin position="69"/>
        <end position="88"/>
    </location>
</feature>
<name>A0A9J6E878_RHIMP</name>
<feature type="compositionally biased region" description="Acidic residues" evidence="1">
    <location>
        <begin position="123"/>
        <end position="132"/>
    </location>
</feature>
<proteinExistence type="predicted"/>
<evidence type="ECO:0000256" key="1">
    <source>
        <dbReference type="SAM" id="MobiDB-lite"/>
    </source>
</evidence>
<protein>
    <submittedName>
        <fullName evidence="2">Uncharacterized protein</fullName>
    </submittedName>
</protein>